<dbReference type="GO" id="GO:0003700">
    <property type="term" value="F:DNA-binding transcription factor activity"/>
    <property type="evidence" value="ECO:0007669"/>
    <property type="project" value="UniProtKB-UniRule"/>
</dbReference>
<dbReference type="GO" id="GO:0006526">
    <property type="term" value="P:L-arginine biosynthetic process"/>
    <property type="evidence" value="ECO:0007669"/>
    <property type="project" value="UniProtKB-UniPathway"/>
</dbReference>
<evidence type="ECO:0000256" key="9">
    <source>
        <dbReference type="HAMAP-Rule" id="MF_00173"/>
    </source>
</evidence>
<dbReference type="InterPro" id="IPR036390">
    <property type="entry name" value="WH_DNA-bd_sf"/>
</dbReference>
<dbReference type="GO" id="GO:0034618">
    <property type="term" value="F:arginine binding"/>
    <property type="evidence" value="ECO:0007669"/>
    <property type="project" value="InterPro"/>
</dbReference>
<dbReference type="InterPro" id="IPR020899">
    <property type="entry name" value="Arg_repress_C"/>
</dbReference>
<evidence type="ECO:0000256" key="10">
    <source>
        <dbReference type="NCBIfam" id="TIGR01529"/>
    </source>
</evidence>
<protein>
    <recommendedName>
        <fullName evidence="9 10">Arginine repressor</fullName>
    </recommendedName>
</protein>
<dbReference type="Gene3D" id="3.30.1360.40">
    <property type="match status" value="1"/>
</dbReference>
<dbReference type="NCBIfam" id="NF002880">
    <property type="entry name" value="PRK03341.1"/>
    <property type="match status" value="1"/>
</dbReference>
<evidence type="ECO:0000256" key="8">
    <source>
        <dbReference type="ARBA" id="ARBA00023163"/>
    </source>
</evidence>
<name>A0A8I0LBX9_9CORY</name>
<keyword evidence="9" id="KW-0055">Arginine biosynthesis</keyword>
<keyword evidence="4 9" id="KW-0963">Cytoplasm</keyword>
<evidence type="ECO:0000256" key="6">
    <source>
        <dbReference type="ARBA" id="ARBA00023015"/>
    </source>
</evidence>
<feature type="domain" description="Arginine repressor DNA-binding" evidence="11">
    <location>
        <begin position="14"/>
        <end position="81"/>
    </location>
</feature>
<evidence type="ECO:0000256" key="3">
    <source>
        <dbReference type="ARBA" id="ARBA00008316"/>
    </source>
</evidence>
<organism evidence="13 14">
    <name type="scientific">Corynebacterium gallinarum</name>
    <dbReference type="NCBI Taxonomy" id="2762214"/>
    <lineage>
        <taxon>Bacteria</taxon>
        <taxon>Bacillati</taxon>
        <taxon>Actinomycetota</taxon>
        <taxon>Actinomycetes</taxon>
        <taxon>Mycobacteriales</taxon>
        <taxon>Corynebacteriaceae</taxon>
        <taxon>Corynebacterium</taxon>
    </lineage>
</organism>
<comment type="caution">
    <text evidence="13">The sequence shown here is derived from an EMBL/GenBank/DDBJ whole genome shotgun (WGS) entry which is preliminary data.</text>
</comment>
<evidence type="ECO:0000313" key="14">
    <source>
        <dbReference type="Proteomes" id="UP000650224"/>
    </source>
</evidence>
<dbReference type="PANTHER" id="PTHR34471:SF1">
    <property type="entry name" value="ARGININE REPRESSOR"/>
    <property type="match status" value="1"/>
</dbReference>
<feature type="domain" description="Arginine repressor C-terminal" evidence="12">
    <location>
        <begin position="100"/>
        <end position="162"/>
    </location>
</feature>
<evidence type="ECO:0000259" key="12">
    <source>
        <dbReference type="Pfam" id="PF02863"/>
    </source>
</evidence>
<dbReference type="GO" id="GO:1900079">
    <property type="term" value="P:regulation of arginine biosynthetic process"/>
    <property type="evidence" value="ECO:0007669"/>
    <property type="project" value="UniProtKB-UniRule"/>
</dbReference>
<sequence length="177" mass="19078">MSMDDGRASTSAPVTRTARQALIVQILNRQRVTSQVQLSELLLDEGVDITQATLSRDLDELGARKVRPDRGRAFYAIGPVDTTIGEDLRGPQEKLRRMLDELLVSTDHSGNIAMLRTPPGAAQYLASFIDRVGLKEVVGTIAGDDTVFVLAREPLTGRDLGELLGGRAGARGPEGKV</sequence>
<evidence type="ECO:0000256" key="1">
    <source>
        <dbReference type="ARBA" id="ARBA00002095"/>
    </source>
</evidence>
<comment type="subcellular location">
    <subcellularLocation>
        <location evidence="2 9">Cytoplasm</location>
    </subcellularLocation>
</comment>
<comment type="similarity">
    <text evidence="3 9">Belongs to the ArgR family.</text>
</comment>
<dbReference type="EMBL" id="JACSPR010000015">
    <property type="protein sequence ID" value="MBD8031382.1"/>
    <property type="molecule type" value="Genomic_DNA"/>
</dbReference>
<dbReference type="InterPro" id="IPR036251">
    <property type="entry name" value="Arg_repress_C_sf"/>
</dbReference>
<comment type="pathway">
    <text evidence="9">Amino-acid biosynthesis; L-arginine biosynthesis [regulation].</text>
</comment>
<evidence type="ECO:0000256" key="7">
    <source>
        <dbReference type="ARBA" id="ARBA00023125"/>
    </source>
</evidence>
<keyword evidence="8 9" id="KW-0804">Transcription</keyword>
<reference evidence="13 14" key="1">
    <citation type="submission" date="2020-08" db="EMBL/GenBank/DDBJ databases">
        <title>A Genomic Blueprint of the Chicken Gut Microbiome.</title>
        <authorList>
            <person name="Gilroy R."/>
            <person name="Ravi A."/>
            <person name="Getino M."/>
            <person name="Pursley I."/>
            <person name="Horton D.L."/>
            <person name="Alikhan N.-F."/>
            <person name="Baker D."/>
            <person name="Gharbi K."/>
            <person name="Hall N."/>
            <person name="Watson M."/>
            <person name="Adriaenssens E.M."/>
            <person name="Foster-Nyarko E."/>
            <person name="Jarju S."/>
            <person name="Secka A."/>
            <person name="Antonio M."/>
            <person name="Oren A."/>
            <person name="Chaudhuri R."/>
            <person name="La Ragione R.M."/>
            <person name="Hildebrand F."/>
            <person name="Pallen M.J."/>
        </authorList>
    </citation>
    <scope>NUCLEOTIDE SEQUENCE [LARGE SCALE GENOMIC DNA]</scope>
    <source>
        <strain evidence="13 14">Sa1YVA5</strain>
    </source>
</reference>
<dbReference type="UniPathway" id="UPA00068"/>
<dbReference type="Pfam" id="PF02863">
    <property type="entry name" value="Arg_repressor_C"/>
    <property type="match status" value="1"/>
</dbReference>
<evidence type="ECO:0000256" key="5">
    <source>
        <dbReference type="ARBA" id="ARBA00022491"/>
    </source>
</evidence>
<dbReference type="GO" id="GO:0051259">
    <property type="term" value="P:protein complex oligomerization"/>
    <property type="evidence" value="ECO:0007669"/>
    <property type="project" value="InterPro"/>
</dbReference>
<accession>A0A8I0LBX9</accession>
<gene>
    <name evidence="9" type="primary">argR</name>
    <name evidence="13" type="ORF">H9627_13855</name>
</gene>
<dbReference type="Proteomes" id="UP000650224">
    <property type="component" value="Unassembled WGS sequence"/>
</dbReference>
<dbReference type="InterPro" id="IPR036388">
    <property type="entry name" value="WH-like_DNA-bd_sf"/>
</dbReference>
<dbReference type="Gene3D" id="1.10.10.10">
    <property type="entry name" value="Winged helix-like DNA-binding domain superfamily/Winged helix DNA-binding domain"/>
    <property type="match status" value="1"/>
</dbReference>
<keyword evidence="7 9" id="KW-0238">DNA-binding</keyword>
<dbReference type="InterPro" id="IPR001669">
    <property type="entry name" value="Arg_repress"/>
</dbReference>
<dbReference type="PRINTS" id="PR01467">
    <property type="entry name" value="ARGREPRESSOR"/>
</dbReference>
<dbReference type="NCBIfam" id="TIGR01529">
    <property type="entry name" value="argR_whole"/>
    <property type="match status" value="1"/>
</dbReference>
<evidence type="ECO:0000259" key="11">
    <source>
        <dbReference type="Pfam" id="PF01316"/>
    </source>
</evidence>
<dbReference type="GO" id="GO:0003677">
    <property type="term" value="F:DNA binding"/>
    <property type="evidence" value="ECO:0007669"/>
    <property type="project" value="UniProtKB-KW"/>
</dbReference>
<keyword evidence="14" id="KW-1185">Reference proteome</keyword>
<keyword evidence="6 9" id="KW-0805">Transcription regulation</keyword>
<comment type="function">
    <text evidence="1 9">Regulates arginine biosynthesis genes.</text>
</comment>
<keyword evidence="9" id="KW-0028">Amino-acid biosynthesis</keyword>
<evidence type="ECO:0000256" key="4">
    <source>
        <dbReference type="ARBA" id="ARBA00022490"/>
    </source>
</evidence>
<evidence type="ECO:0000256" key="2">
    <source>
        <dbReference type="ARBA" id="ARBA00004496"/>
    </source>
</evidence>
<dbReference type="PANTHER" id="PTHR34471">
    <property type="entry name" value="ARGININE REPRESSOR"/>
    <property type="match status" value="1"/>
</dbReference>
<keyword evidence="5 9" id="KW-0678">Repressor</keyword>
<dbReference type="SUPFAM" id="SSF46785">
    <property type="entry name" value="Winged helix' DNA-binding domain"/>
    <property type="match status" value="1"/>
</dbReference>
<dbReference type="HAMAP" id="MF_00173">
    <property type="entry name" value="Arg_repressor"/>
    <property type="match status" value="1"/>
</dbReference>
<evidence type="ECO:0000313" key="13">
    <source>
        <dbReference type="EMBL" id="MBD8031382.1"/>
    </source>
</evidence>
<dbReference type="RefSeq" id="WP_191734606.1">
    <property type="nucleotide sequence ID" value="NZ_JACSPR010000015.1"/>
</dbReference>
<dbReference type="SUPFAM" id="SSF55252">
    <property type="entry name" value="C-terminal domain of arginine repressor"/>
    <property type="match status" value="1"/>
</dbReference>
<dbReference type="AlphaFoldDB" id="A0A8I0LBX9"/>
<proteinExistence type="inferred from homology"/>
<dbReference type="Pfam" id="PF01316">
    <property type="entry name" value="Arg_repressor"/>
    <property type="match status" value="1"/>
</dbReference>
<dbReference type="InterPro" id="IPR020900">
    <property type="entry name" value="Arg_repress_DNA-bd"/>
</dbReference>
<dbReference type="GO" id="GO:0005737">
    <property type="term" value="C:cytoplasm"/>
    <property type="evidence" value="ECO:0007669"/>
    <property type="project" value="UniProtKB-SubCell"/>
</dbReference>